<dbReference type="RefSeq" id="WP_301211813.1">
    <property type="nucleotide sequence ID" value="NZ_JAROCF010000001.1"/>
</dbReference>
<feature type="transmembrane region" description="Helical" evidence="1">
    <location>
        <begin position="112"/>
        <end position="132"/>
    </location>
</feature>
<name>A0ABT8K801_9MICO</name>
<accession>A0ABT8K801</accession>
<reference evidence="2" key="1">
    <citation type="submission" date="2023-06" db="EMBL/GenBank/DDBJ databases">
        <title>MT1 and MT2 Draft Genomes of Novel Species.</title>
        <authorList>
            <person name="Venkateswaran K."/>
        </authorList>
    </citation>
    <scope>NUCLEOTIDE SEQUENCE</scope>
    <source>
        <strain evidence="2">F6_8S_P_1B</strain>
    </source>
</reference>
<feature type="transmembrane region" description="Helical" evidence="1">
    <location>
        <begin position="44"/>
        <end position="66"/>
    </location>
</feature>
<keyword evidence="1" id="KW-0472">Membrane</keyword>
<gene>
    <name evidence="2" type="ORF">P5G50_03885</name>
</gene>
<evidence type="ECO:0000256" key="1">
    <source>
        <dbReference type="SAM" id="Phobius"/>
    </source>
</evidence>
<protein>
    <recommendedName>
        <fullName evidence="4">Modulator of FtsH protease</fullName>
    </recommendedName>
</protein>
<sequence length="165" mass="16564">MVGAFDAWSEFDVAVAGAGAALAGLLIVALSVNIKQIAESRGLAARAGAAVAALILGVVLSCAALIPGQVLWGFGVQVLVLTALCFVIAGYAARAVLADPSRGEYHRFDIPVIALFVVPLVLFAVGGVLLAASVAGGLVWVAAGSIVAVVGAIAFSWIALVEVLR</sequence>
<proteinExistence type="predicted"/>
<dbReference type="Proteomes" id="UP001174208">
    <property type="component" value="Unassembled WGS sequence"/>
</dbReference>
<evidence type="ECO:0008006" key="4">
    <source>
        <dbReference type="Google" id="ProtNLM"/>
    </source>
</evidence>
<keyword evidence="3" id="KW-1185">Reference proteome</keyword>
<evidence type="ECO:0000313" key="3">
    <source>
        <dbReference type="Proteomes" id="UP001174208"/>
    </source>
</evidence>
<keyword evidence="1" id="KW-0812">Transmembrane</keyword>
<organism evidence="2 3">
    <name type="scientific">Leifsonia williamsii</name>
    <dbReference type="NCBI Taxonomy" id="3035919"/>
    <lineage>
        <taxon>Bacteria</taxon>
        <taxon>Bacillati</taxon>
        <taxon>Actinomycetota</taxon>
        <taxon>Actinomycetes</taxon>
        <taxon>Micrococcales</taxon>
        <taxon>Microbacteriaceae</taxon>
        <taxon>Leifsonia</taxon>
    </lineage>
</organism>
<keyword evidence="1" id="KW-1133">Transmembrane helix</keyword>
<dbReference type="EMBL" id="JAROCF010000001">
    <property type="protein sequence ID" value="MDN4613586.1"/>
    <property type="molecule type" value="Genomic_DNA"/>
</dbReference>
<feature type="transmembrane region" description="Helical" evidence="1">
    <location>
        <begin position="138"/>
        <end position="160"/>
    </location>
</feature>
<feature type="transmembrane region" description="Helical" evidence="1">
    <location>
        <begin position="13"/>
        <end position="32"/>
    </location>
</feature>
<comment type="caution">
    <text evidence="2">The sequence shown here is derived from an EMBL/GenBank/DDBJ whole genome shotgun (WGS) entry which is preliminary data.</text>
</comment>
<feature type="transmembrane region" description="Helical" evidence="1">
    <location>
        <begin position="72"/>
        <end position="92"/>
    </location>
</feature>
<evidence type="ECO:0000313" key="2">
    <source>
        <dbReference type="EMBL" id="MDN4613586.1"/>
    </source>
</evidence>